<name>A0AAE0P865_9PEZI</name>
<dbReference type="AlphaFoldDB" id="A0AAE0P865"/>
<dbReference type="EMBL" id="JAULSW010000001">
    <property type="protein sequence ID" value="KAK3395098.1"/>
    <property type="molecule type" value="Genomic_DNA"/>
</dbReference>
<protein>
    <submittedName>
        <fullName evidence="1">Uncharacterized protein</fullName>
    </submittedName>
</protein>
<accession>A0AAE0P865</accession>
<evidence type="ECO:0000313" key="2">
    <source>
        <dbReference type="Proteomes" id="UP001285441"/>
    </source>
</evidence>
<gene>
    <name evidence="1" type="ORF">B0H63DRAFT_506646</name>
</gene>
<evidence type="ECO:0000313" key="1">
    <source>
        <dbReference type="EMBL" id="KAK3395098.1"/>
    </source>
</evidence>
<comment type="caution">
    <text evidence="1">The sequence shown here is derived from an EMBL/GenBank/DDBJ whole genome shotgun (WGS) entry which is preliminary data.</text>
</comment>
<dbReference type="Proteomes" id="UP001285441">
    <property type="component" value="Unassembled WGS sequence"/>
</dbReference>
<sequence>MEVEIAEAGRYCNRCGPWSDSFSGENCTVCGRRMGEDCTKELAMNTSCPGCVKQLRCKNSRCRTVQWCHISEAHCSNRRCQRNVGRCCNQECRRFGARGPDDMLGCICEPRCIYCGTYLDPNSNNLCGGCYQCPTSTCLMLYPRRCRCGSCPNCDQPISRADPNHCDCHRCHVCNLLKSSTARGDPSTKCHFQRRGTWQFFQDASNLAWKMQYVMADKADARLRGLFSRDHQPVDLLVITDLAQQLSKDIRYRCLPTAIASSRHGAAKSQGMEITSCLIVWY</sequence>
<proteinExistence type="predicted"/>
<reference evidence="1" key="2">
    <citation type="submission" date="2023-06" db="EMBL/GenBank/DDBJ databases">
        <authorList>
            <consortium name="Lawrence Berkeley National Laboratory"/>
            <person name="Haridas S."/>
            <person name="Hensen N."/>
            <person name="Bonometti L."/>
            <person name="Westerberg I."/>
            <person name="Brannstrom I.O."/>
            <person name="Guillou S."/>
            <person name="Cros-Aarteil S."/>
            <person name="Calhoun S."/>
            <person name="Kuo A."/>
            <person name="Mondo S."/>
            <person name="Pangilinan J."/>
            <person name="Riley R."/>
            <person name="LaButti K."/>
            <person name="Andreopoulos B."/>
            <person name="Lipzen A."/>
            <person name="Chen C."/>
            <person name="Yanf M."/>
            <person name="Daum C."/>
            <person name="Ng V."/>
            <person name="Clum A."/>
            <person name="Steindorff A."/>
            <person name="Ohm R."/>
            <person name="Martin F."/>
            <person name="Silar P."/>
            <person name="Natvig D."/>
            <person name="Lalanne C."/>
            <person name="Gautier V."/>
            <person name="Ament-velasquez S.L."/>
            <person name="Kruys A."/>
            <person name="Hutchinson M.I."/>
            <person name="Powell A.J."/>
            <person name="Barry K."/>
            <person name="Miller A.N."/>
            <person name="Grigoriev I.V."/>
            <person name="Debuchy R."/>
            <person name="Gladieux P."/>
            <person name="Thoren M.H."/>
            <person name="Johannesson H."/>
        </authorList>
    </citation>
    <scope>NUCLEOTIDE SEQUENCE</scope>
    <source>
        <strain evidence="1">CBS 232.78</strain>
    </source>
</reference>
<keyword evidence="2" id="KW-1185">Reference proteome</keyword>
<reference evidence="1" key="1">
    <citation type="journal article" date="2023" name="Mol. Phylogenet. Evol.">
        <title>Genome-scale phylogeny and comparative genomics of the fungal order Sordariales.</title>
        <authorList>
            <person name="Hensen N."/>
            <person name="Bonometti L."/>
            <person name="Westerberg I."/>
            <person name="Brannstrom I.O."/>
            <person name="Guillou S."/>
            <person name="Cros-Aarteil S."/>
            <person name="Calhoun S."/>
            <person name="Haridas S."/>
            <person name="Kuo A."/>
            <person name="Mondo S."/>
            <person name="Pangilinan J."/>
            <person name="Riley R."/>
            <person name="LaButti K."/>
            <person name="Andreopoulos B."/>
            <person name="Lipzen A."/>
            <person name="Chen C."/>
            <person name="Yan M."/>
            <person name="Daum C."/>
            <person name="Ng V."/>
            <person name="Clum A."/>
            <person name="Steindorff A."/>
            <person name="Ohm R.A."/>
            <person name="Martin F."/>
            <person name="Silar P."/>
            <person name="Natvig D.O."/>
            <person name="Lalanne C."/>
            <person name="Gautier V."/>
            <person name="Ament-Velasquez S.L."/>
            <person name="Kruys A."/>
            <person name="Hutchinson M.I."/>
            <person name="Powell A.J."/>
            <person name="Barry K."/>
            <person name="Miller A.N."/>
            <person name="Grigoriev I.V."/>
            <person name="Debuchy R."/>
            <person name="Gladieux P."/>
            <person name="Hiltunen Thoren M."/>
            <person name="Johannesson H."/>
        </authorList>
    </citation>
    <scope>NUCLEOTIDE SEQUENCE</scope>
    <source>
        <strain evidence="1">CBS 232.78</strain>
    </source>
</reference>
<organism evidence="1 2">
    <name type="scientific">Podospora didyma</name>
    <dbReference type="NCBI Taxonomy" id="330526"/>
    <lineage>
        <taxon>Eukaryota</taxon>
        <taxon>Fungi</taxon>
        <taxon>Dikarya</taxon>
        <taxon>Ascomycota</taxon>
        <taxon>Pezizomycotina</taxon>
        <taxon>Sordariomycetes</taxon>
        <taxon>Sordariomycetidae</taxon>
        <taxon>Sordariales</taxon>
        <taxon>Podosporaceae</taxon>
        <taxon>Podospora</taxon>
    </lineage>
</organism>